<proteinExistence type="predicted"/>
<dbReference type="InterPro" id="IPR000182">
    <property type="entry name" value="GNAT_dom"/>
</dbReference>
<gene>
    <name evidence="3" type="ORF">SSP24_17680</name>
</gene>
<dbReference type="Proteomes" id="UP000317881">
    <property type="component" value="Unassembled WGS sequence"/>
</dbReference>
<dbReference type="Pfam" id="PF00583">
    <property type="entry name" value="Acetyltransf_1"/>
    <property type="match status" value="1"/>
</dbReference>
<evidence type="ECO:0000313" key="4">
    <source>
        <dbReference type="Proteomes" id="UP000317881"/>
    </source>
</evidence>
<organism evidence="3 4">
    <name type="scientific">Streptomyces spinoverrucosus</name>
    <dbReference type="NCBI Taxonomy" id="284043"/>
    <lineage>
        <taxon>Bacteria</taxon>
        <taxon>Bacillati</taxon>
        <taxon>Actinomycetota</taxon>
        <taxon>Actinomycetes</taxon>
        <taxon>Kitasatosporales</taxon>
        <taxon>Streptomycetaceae</taxon>
        <taxon>Streptomyces</taxon>
    </lineage>
</organism>
<dbReference type="AlphaFoldDB" id="A0A4Y3VCJ2"/>
<evidence type="ECO:0000259" key="2">
    <source>
        <dbReference type="PROSITE" id="PS51186"/>
    </source>
</evidence>
<keyword evidence="4" id="KW-1185">Reference proteome</keyword>
<dbReference type="SUPFAM" id="SSF55729">
    <property type="entry name" value="Acyl-CoA N-acyltransferases (Nat)"/>
    <property type="match status" value="1"/>
</dbReference>
<feature type="domain" description="N-acetyltransferase" evidence="2">
    <location>
        <begin position="84"/>
        <end position="232"/>
    </location>
</feature>
<dbReference type="OrthoDB" id="9787920at2"/>
<dbReference type="EMBL" id="BJND01000012">
    <property type="protein sequence ID" value="GEC04113.1"/>
    <property type="molecule type" value="Genomic_DNA"/>
</dbReference>
<protein>
    <recommendedName>
        <fullName evidence="2">N-acetyltransferase domain-containing protein</fullName>
    </recommendedName>
</protein>
<evidence type="ECO:0000256" key="1">
    <source>
        <dbReference type="SAM" id="MobiDB-lite"/>
    </source>
</evidence>
<dbReference type="GO" id="GO:0016747">
    <property type="term" value="F:acyltransferase activity, transferring groups other than amino-acyl groups"/>
    <property type="evidence" value="ECO:0007669"/>
    <property type="project" value="InterPro"/>
</dbReference>
<feature type="compositionally biased region" description="Basic and acidic residues" evidence="1">
    <location>
        <begin position="48"/>
        <end position="60"/>
    </location>
</feature>
<dbReference type="PROSITE" id="PS51186">
    <property type="entry name" value="GNAT"/>
    <property type="match status" value="1"/>
</dbReference>
<feature type="compositionally biased region" description="Polar residues" evidence="1">
    <location>
        <begin position="87"/>
        <end position="96"/>
    </location>
</feature>
<evidence type="ECO:0000313" key="3">
    <source>
        <dbReference type="EMBL" id="GEC04113.1"/>
    </source>
</evidence>
<reference evidence="3 4" key="1">
    <citation type="submission" date="2019-06" db="EMBL/GenBank/DDBJ databases">
        <title>Whole genome shotgun sequence of Streptomyces spinoverrucosus NBRC 14228.</title>
        <authorList>
            <person name="Hosoyama A."/>
            <person name="Uohara A."/>
            <person name="Ohji S."/>
            <person name="Ichikawa N."/>
        </authorList>
    </citation>
    <scope>NUCLEOTIDE SEQUENCE [LARGE SCALE GENOMIC DNA]</scope>
    <source>
        <strain evidence="3 4">NBRC 14228</strain>
    </source>
</reference>
<dbReference type="CDD" id="cd04301">
    <property type="entry name" value="NAT_SF"/>
    <property type="match status" value="1"/>
</dbReference>
<name>A0A4Y3VCJ2_9ACTN</name>
<accession>A0A4Y3VCJ2</accession>
<sequence>MPGYPWRVGIPAGLIVGGRNSCRVTRRRPEFLPGFPRTVGNPAGLPEGGREPCRASRGRPETLPGYPQGPEFRSSAVPPPGRLPDVTTEQPSTPAATLQVGGQDDDLEQRLDDELTAFNAAATGAGEPDEFSVRVTAADGELLGGLTGWVWGGQCGVEMLWVRADQRHAGWGSKLMRAAEEEAVRRGCTDMIVSSYTFQAPDFYRKLGFREAGRLPGVPGGHEDVYLHKVIGS</sequence>
<dbReference type="Gene3D" id="3.40.630.30">
    <property type="match status" value="1"/>
</dbReference>
<feature type="region of interest" description="Disordered" evidence="1">
    <location>
        <begin position="33"/>
        <end position="103"/>
    </location>
</feature>
<comment type="caution">
    <text evidence="3">The sequence shown here is derived from an EMBL/GenBank/DDBJ whole genome shotgun (WGS) entry which is preliminary data.</text>
</comment>
<dbReference type="InterPro" id="IPR016181">
    <property type="entry name" value="Acyl_CoA_acyltransferase"/>
</dbReference>